<dbReference type="SMART" id="SM00015">
    <property type="entry name" value="IQ"/>
    <property type="match status" value="3"/>
</dbReference>
<feature type="region of interest" description="Disordered" evidence="16">
    <location>
        <begin position="2152"/>
        <end position="2315"/>
    </location>
</feature>
<feature type="domain" description="Rho-GAP" evidence="19">
    <location>
        <begin position="1839"/>
        <end position="2027"/>
    </location>
</feature>
<dbReference type="InterPro" id="IPR046987">
    <property type="entry name" value="Myo9"/>
</dbReference>
<sequence>MSVRDGAATMATITSGGGGEGGQAANPQDSRSYLLHIYPRLAADSSACCCLRVQKDATAASVISDAASALGLDSSRLYVLAEVKECGGEEWILESGDLPVQRLMLWPRRAQEEHHQNLGFYFLLQESNRDGTIQYAHLPSLTEEQAAQRLAARGFLPPPQDDFADLCNLPVLNEDSILDNLRTRFHKKKIYTYAGSILIAINPFKFLPIYNPKYVKMYENHQLGKLEPHIFAIADVAYYAMLRKRVNQCIVISGESGSGKTQSTNFLIHCLTALSQKGYASGVERTILGAGPVLEAFGNAKTAHNNNSSRFGKFIQVNYLESGVVRGAVVEKYLLEKSRLVSREENERNYHVFYYLLMGASEEERKDFKLLAPEDYLYLKQQNFKIEDEEDLRHDFERLQQAMEMVGFLSATKKQIFSVLSAILYLGNVTYSDKTNDRDGGLDVGPPDVLSTLSDLLKVKEELLVEALTKRKTVTVNDTLILPYSHSEAITARDSMAKSLYSALFDWIVLRINHALLNKRDMKESVPCLSIGVLDIFGFEDFEINSFEQFCINYANEQLQYYFNQHIFKLEQEEYQAEGITWHNIDYTDNVGCIHLISKKPTGLLYLLDEESNFPHATDITLLAKFKQQHQGNKYFVPTPVMEPAFVIRHFAGMVKYQIKDFREKNTDHMRPDIVALLRSSERAFVRQLIGMDPVAMFRWGILRATIRGMAAFNLAGRRWATKNADVVRPTSRTPLGELQRSNTPVEKMYKRASMLDFSFDHSEERPLEAFEDIFASYESKKDMHAQIISSINDLRLDSEDPRKLLQSWGRLRFPRHVLQKNKHTKQKQIIPKSLLDSRSLKFIVGLTLQDRTNKSLLHLHKKKKTPSISAQFQTSLTKLLGTLGKAEPFFIRCIRSNAEKKEMCLDEALVLQQLRYTGMLETVRIRRSGYGAKYTFQEFIEQFRVLLPKNATDSRTDVSVLFEKMGLDPTTYQIGKTKVYLKELERQQLQDTLHKDVMRKIIFLQRWFRARLQRKEYLGMKQAAILIQRSWLRYCREERRRRAATLIQTVWRGFRQRAEYHRHRQGITKLQALVRGNSARRRCNSIRDEKRMKEEEARRRAEEEEAKHRAEEEEARRKAEEEEARRREEEETAAREAEEARLAREAEEVKKKKIEEEERRRKEEEERLAREKAKEEEAARLKQADGLEAEPQTREDPDIELVMEETLDESQVEEKFPVTLPEEEGREAASGTQPPTDRGKEEELEDEDEGLGADEDSGEPPSPRSYVETNGTLTEAGSQQEEGEEEDEDVESHSLGPPEPCVNVTSGTQPALGTTSAPPQAEQSMVQPPTSLKSSKSQEKREQRRRRGLEHNQRESERAASSTPAVGKDESLPKSPRTKSKSQEATRLKESKELDQYPFVHWKVKEDKGGKKEAQQAVAGPVRPSTLALRPSDGGAERNGHEEPSGVSHLQRRPGALKDKPEKWKGGRRSEGASVDTTSAELKRQIHTQGRMTSNSLDSLSPGSEGAGAFSSREHIWSPTESQADGSKNSSFRRKHQDSSSRHDSSQTVPSTPEKTTGFLRMILKKRPHKEAQTPDDGDLTMAQSLNDKSAGKEAPAAGQCSRSHSHSDPTGKGLSRNPTIKISRATRVSEQWNASLDREITNANELRHLDEFLGNQVNDFRSRGKQLSATEAIFVTATMEFRKNILAMYSLTQKVTIGYKDLMKGYQAKVIHLAGDTQKGEVQLVVNLFQSVLDGFIRGEMKKEEEPVKPTKARKKRRKKDKSMESPLDHMFSTYQVNIMQSCDQCTSYIWGMEKAYMCSYCKMVCHKKCLCKILTDCSTFCAKKSDEEWGGQHFGVRVCRLISDKIPVPMVMEMMMEHVEMHGLYTEGIYRKSGSANRIKELHQRLDTDPHLVCLEDYPIHTVTGLVKQWLRELPDPLMTFIHYNDFLRAIELPEKQEQLHAIYKVLEELPTANFQTLERLIFHLVRVSKEEPHNRMSPNSLAIVFAPCILRCPDSADPLMSMRDVAKTTTCVEMVIYEQIRRYNEKMEEIEQLEYAEALAVNQLKLKRQNTVHEKTSCDLTVVPENEPLDSDPEAEQNLVERIKSIKQEKEDLACRLPELEQPGSDQENLDSEASLSSESLLDDQQRSSSAHGCEEAEGLSCLLQRRSKPVYPPKPSALSQQSKSPVGLRLSTPSLSPGSSSSSLSVSSFSSSSSNSSFRHQLQRRSPVLPGTVKLPHGVLTSSQEQGLSSSFQASRSTRQLLKMRERPSRRKDGTQSLYVDGADCPTFLPSSSMMTPAPQPSHQRTHDSVTQGQRRFSDPALSCMDSSDA</sequence>
<keyword evidence="9" id="KW-0862">Zinc</keyword>
<dbReference type="GO" id="GO:0016887">
    <property type="term" value="F:ATP hydrolysis activity"/>
    <property type="evidence" value="ECO:0007669"/>
    <property type="project" value="TreeGrafter"/>
</dbReference>
<feature type="region of interest" description="Disordered" evidence="16">
    <location>
        <begin position="1590"/>
        <end position="1624"/>
    </location>
</feature>
<evidence type="ECO:0000256" key="6">
    <source>
        <dbReference type="ARBA" id="ARBA00022737"/>
    </source>
</evidence>
<feature type="compositionally biased region" description="Polar residues" evidence="16">
    <location>
        <begin position="1304"/>
        <end position="1333"/>
    </location>
</feature>
<proteinExistence type="inferred from homology"/>
<dbReference type="Gene3D" id="3.40.850.10">
    <property type="entry name" value="Kinesin motor domain"/>
    <property type="match status" value="2"/>
</dbReference>
<keyword evidence="22" id="KW-1185">Reference proteome</keyword>
<evidence type="ECO:0000259" key="19">
    <source>
        <dbReference type="PROSITE" id="PS50238"/>
    </source>
</evidence>
<dbReference type="PROSITE" id="PS00479">
    <property type="entry name" value="ZF_DAG_PE_1"/>
    <property type="match status" value="1"/>
</dbReference>
<gene>
    <name evidence="21" type="primary">MYO9B</name>
    <name evidence="21" type="ORF">N1851_009379</name>
</gene>
<dbReference type="InterPro" id="IPR000159">
    <property type="entry name" value="RA_dom"/>
</dbReference>
<keyword evidence="4" id="KW-0963">Cytoplasm</keyword>
<feature type="compositionally biased region" description="Basic and acidic residues" evidence="16">
    <location>
        <begin position="1457"/>
        <end position="1472"/>
    </location>
</feature>
<evidence type="ECO:0000256" key="15">
    <source>
        <dbReference type="PROSITE-ProRule" id="PRU00782"/>
    </source>
</evidence>
<dbReference type="InterPro" id="IPR046349">
    <property type="entry name" value="C1-like_sf"/>
</dbReference>
<feature type="domain" description="Phorbol-ester/DAG-type" evidence="17">
    <location>
        <begin position="1771"/>
        <end position="1820"/>
    </location>
</feature>
<dbReference type="Gene3D" id="3.30.60.20">
    <property type="match status" value="1"/>
</dbReference>
<feature type="compositionally biased region" description="Basic and acidic residues" evidence="16">
    <location>
        <begin position="1436"/>
        <end position="1445"/>
    </location>
</feature>
<dbReference type="InterPro" id="IPR029071">
    <property type="entry name" value="Ubiquitin-like_domsf"/>
</dbReference>
<dbReference type="PROSITE" id="PS50081">
    <property type="entry name" value="ZF_DAG_PE_2"/>
    <property type="match status" value="1"/>
</dbReference>
<dbReference type="InterPro" id="IPR036023">
    <property type="entry name" value="MYSc_Myo9"/>
</dbReference>
<evidence type="ECO:0000256" key="14">
    <source>
        <dbReference type="ARBA" id="ARBA00023203"/>
    </source>
</evidence>
<keyword evidence="10 15" id="KW-0067">ATP-binding</keyword>
<feature type="region of interest" description="Disordered" evidence="16">
    <location>
        <begin position="1"/>
        <end position="26"/>
    </location>
</feature>
<evidence type="ECO:0000256" key="5">
    <source>
        <dbReference type="ARBA" id="ARBA00022723"/>
    </source>
</evidence>
<evidence type="ECO:0000259" key="20">
    <source>
        <dbReference type="PROSITE" id="PS51456"/>
    </source>
</evidence>
<feature type="domain" description="Ras-associating" evidence="18">
    <location>
        <begin position="31"/>
        <end position="129"/>
    </location>
</feature>
<evidence type="ECO:0000256" key="2">
    <source>
        <dbReference type="ARBA" id="ARBA00008314"/>
    </source>
</evidence>
<dbReference type="PROSITE" id="PS51456">
    <property type="entry name" value="MYOSIN_MOTOR"/>
    <property type="match status" value="1"/>
</dbReference>
<feature type="region of interest" description="Actin-binding" evidence="15">
    <location>
        <begin position="877"/>
        <end position="899"/>
    </location>
</feature>
<feature type="compositionally biased region" description="Polar residues" evidence="16">
    <location>
        <begin position="1488"/>
        <end position="1503"/>
    </location>
</feature>
<dbReference type="Pfam" id="PF00620">
    <property type="entry name" value="RhoGAP"/>
    <property type="match status" value="1"/>
</dbReference>
<evidence type="ECO:0000256" key="1">
    <source>
        <dbReference type="ARBA" id="ARBA00004496"/>
    </source>
</evidence>
<feature type="compositionally biased region" description="Acidic residues" evidence="16">
    <location>
        <begin position="1243"/>
        <end position="1259"/>
    </location>
</feature>
<dbReference type="GO" id="GO:0035556">
    <property type="term" value="P:intracellular signal transduction"/>
    <property type="evidence" value="ECO:0007669"/>
    <property type="project" value="InterPro"/>
</dbReference>
<dbReference type="GO" id="GO:0051015">
    <property type="term" value="F:actin filament binding"/>
    <property type="evidence" value="ECO:0007669"/>
    <property type="project" value="TreeGrafter"/>
</dbReference>
<dbReference type="SMART" id="SM00242">
    <property type="entry name" value="MYSc"/>
    <property type="match status" value="1"/>
</dbReference>
<evidence type="ECO:0000256" key="4">
    <source>
        <dbReference type="ARBA" id="ARBA00022490"/>
    </source>
</evidence>
<feature type="compositionally biased region" description="Basic and acidic residues" evidence="16">
    <location>
        <begin position="1086"/>
        <end position="1197"/>
    </location>
</feature>
<dbReference type="GO" id="GO:0005737">
    <property type="term" value="C:cytoplasm"/>
    <property type="evidence" value="ECO:0007669"/>
    <property type="project" value="UniProtKB-SubCell"/>
</dbReference>
<evidence type="ECO:0000259" key="17">
    <source>
        <dbReference type="PROSITE" id="PS50081"/>
    </source>
</evidence>
<keyword evidence="7 15" id="KW-0547">Nucleotide-binding</keyword>
<name>A0AA47N005_MERPO</name>
<dbReference type="Gene3D" id="1.10.10.820">
    <property type="match status" value="1"/>
</dbReference>
<dbReference type="CDD" id="cd20884">
    <property type="entry name" value="C1_Myosin-IXb"/>
    <property type="match status" value="1"/>
</dbReference>
<dbReference type="PANTHER" id="PTHR46184:SF2">
    <property type="entry name" value="UNCONVENTIONAL MYOSIN-IXB"/>
    <property type="match status" value="1"/>
</dbReference>
<dbReference type="PROSITE" id="PS50238">
    <property type="entry name" value="RHOGAP"/>
    <property type="match status" value="1"/>
</dbReference>
<dbReference type="Pfam" id="PF00788">
    <property type="entry name" value="RA"/>
    <property type="match status" value="1"/>
</dbReference>
<protein>
    <submittedName>
        <fullName evidence="21">Unconventional myosin-IXb</fullName>
    </submittedName>
</protein>
<feature type="compositionally biased region" description="Basic and acidic residues" evidence="16">
    <location>
        <begin position="1404"/>
        <end position="1415"/>
    </location>
</feature>
<feature type="compositionally biased region" description="Basic and acidic residues" evidence="16">
    <location>
        <begin position="2248"/>
        <end position="2259"/>
    </location>
</feature>
<evidence type="ECO:0000256" key="8">
    <source>
        <dbReference type="ARBA" id="ARBA00022771"/>
    </source>
</evidence>
<dbReference type="Pfam" id="PF00063">
    <property type="entry name" value="Myosin_head"/>
    <property type="match status" value="2"/>
</dbReference>
<evidence type="ECO:0000256" key="16">
    <source>
        <dbReference type="SAM" id="MobiDB-lite"/>
    </source>
</evidence>
<dbReference type="EMBL" id="JAOPHQ010001712">
    <property type="protein sequence ID" value="KAK0149858.1"/>
    <property type="molecule type" value="Genomic_DNA"/>
</dbReference>
<dbReference type="GO" id="GO:0008270">
    <property type="term" value="F:zinc ion binding"/>
    <property type="evidence" value="ECO:0007669"/>
    <property type="project" value="UniProtKB-KW"/>
</dbReference>
<dbReference type="GO" id="GO:0016459">
    <property type="term" value="C:myosin complex"/>
    <property type="evidence" value="ECO:0007669"/>
    <property type="project" value="UniProtKB-KW"/>
</dbReference>
<evidence type="ECO:0000313" key="22">
    <source>
        <dbReference type="Proteomes" id="UP001174136"/>
    </source>
</evidence>
<keyword evidence="13 15" id="KW-0505">Motor protein</keyword>
<dbReference type="SMART" id="SM00109">
    <property type="entry name" value="C1"/>
    <property type="match status" value="1"/>
</dbReference>
<dbReference type="InterPro" id="IPR002219">
    <property type="entry name" value="PKC_DAG/PE"/>
</dbReference>
<dbReference type="GO" id="GO:0030048">
    <property type="term" value="P:actin filament-based movement"/>
    <property type="evidence" value="ECO:0007669"/>
    <property type="project" value="TreeGrafter"/>
</dbReference>
<dbReference type="Proteomes" id="UP001174136">
    <property type="component" value="Unassembled WGS sequence"/>
</dbReference>
<feature type="compositionally biased region" description="Basic and acidic residues" evidence="16">
    <location>
        <begin position="1350"/>
        <end position="1359"/>
    </location>
</feature>
<dbReference type="SUPFAM" id="SSF54236">
    <property type="entry name" value="Ubiquitin-like"/>
    <property type="match status" value="1"/>
</dbReference>
<accession>A0AA47N005</accession>
<comment type="subcellular location">
    <subcellularLocation>
        <location evidence="1">Cytoplasm</location>
    </subcellularLocation>
</comment>
<dbReference type="InterPro" id="IPR000198">
    <property type="entry name" value="RhoGAP_dom"/>
</dbReference>
<feature type="compositionally biased region" description="Polar residues" evidence="16">
    <location>
        <begin position="2225"/>
        <end position="2245"/>
    </location>
</feature>
<dbReference type="Gene3D" id="1.20.58.530">
    <property type="match status" value="2"/>
</dbReference>
<evidence type="ECO:0000256" key="10">
    <source>
        <dbReference type="ARBA" id="ARBA00022840"/>
    </source>
</evidence>
<evidence type="ECO:0000256" key="9">
    <source>
        <dbReference type="ARBA" id="ARBA00022833"/>
    </source>
</evidence>
<dbReference type="FunFam" id="1.20.58.530:FF:000005">
    <property type="entry name" value="unconventional myosin-IXa isoform X1"/>
    <property type="match status" value="1"/>
</dbReference>
<evidence type="ECO:0000256" key="12">
    <source>
        <dbReference type="ARBA" id="ARBA00023123"/>
    </source>
</evidence>
<keyword evidence="8" id="KW-0863">Zinc-finger</keyword>
<keyword evidence="14 15" id="KW-0009">Actin-binding</keyword>
<feature type="binding site" evidence="15">
    <location>
        <begin position="254"/>
        <end position="261"/>
    </location>
    <ligand>
        <name>ATP</name>
        <dbReference type="ChEBI" id="CHEBI:30616"/>
    </ligand>
</feature>
<feature type="compositionally biased region" description="Acidic residues" evidence="16">
    <location>
        <begin position="1282"/>
        <end position="1291"/>
    </location>
</feature>
<feature type="region of interest" description="Disordered" evidence="16">
    <location>
        <begin position="1746"/>
        <end position="1767"/>
    </location>
</feature>
<dbReference type="InterPro" id="IPR036961">
    <property type="entry name" value="Kinesin_motor_dom_sf"/>
</dbReference>
<dbReference type="Gene3D" id="1.20.120.720">
    <property type="entry name" value="Myosin VI head, motor domain, U50 subdomain"/>
    <property type="match status" value="1"/>
</dbReference>
<dbReference type="InterPro" id="IPR027417">
    <property type="entry name" value="P-loop_NTPase"/>
</dbReference>
<dbReference type="GO" id="GO:0001726">
    <property type="term" value="C:ruffle"/>
    <property type="evidence" value="ECO:0007669"/>
    <property type="project" value="TreeGrafter"/>
</dbReference>
<dbReference type="FunFam" id="1.10.10.820:FF:000001">
    <property type="entry name" value="Myosin heavy chain"/>
    <property type="match status" value="1"/>
</dbReference>
<dbReference type="GO" id="GO:0000146">
    <property type="term" value="F:microfilament motor activity"/>
    <property type="evidence" value="ECO:0007669"/>
    <property type="project" value="InterPro"/>
</dbReference>
<feature type="region of interest" description="Disordered" evidence="16">
    <location>
        <begin position="2102"/>
        <end position="2138"/>
    </location>
</feature>
<feature type="compositionally biased region" description="Basic residues" evidence="16">
    <location>
        <begin position="1753"/>
        <end position="1763"/>
    </location>
</feature>
<keyword evidence="6" id="KW-0677">Repeat</keyword>
<dbReference type="SUPFAM" id="SSF52540">
    <property type="entry name" value="P-loop containing nucleoside triphosphate hydrolases"/>
    <property type="match status" value="2"/>
</dbReference>
<dbReference type="InterPro" id="IPR008936">
    <property type="entry name" value="Rho_GTPase_activation_prot"/>
</dbReference>
<dbReference type="Gene3D" id="1.10.555.10">
    <property type="entry name" value="Rho GTPase activation protein"/>
    <property type="match status" value="1"/>
</dbReference>
<evidence type="ECO:0000256" key="11">
    <source>
        <dbReference type="ARBA" id="ARBA00023054"/>
    </source>
</evidence>
<feature type="compositionally biased region" description="Basic and acidic residues" evidence="16">
    <location>
        <begin position="1382"/>
        <end position="1396"/>
    </location>
</feature>
<feature type="domain" description="Myosin motor" evidence="20">
    <location>
        <begin position="161"/>
        <end position="995"/>
    </location>
</feature>
<feature type="compositionally biased region" description="Polar residues" evidence="16">
    <location>
        <begin position="1520"/>
        <end position="1531"/>
    </location>
</feature>
<dbReference type="PROSITE" id="PS50096">
    <property type="entry name" value="IQ"/>
    <property type="match status" value="2"/>
</dbReference>
<keyword evidence="11" id="KW-0175">Coiled coil</keyword>
<dbReference type="InterPro" id="IPR000048">
    <property type="entry name" value="IQ_motif_EF-hand-BS"/>
</dbReference>
<dbReference type="SMART" id="SM00314">
    <property type="entry name" value="RA"/>
    <property type="match status" value="1"/>
</dbReference>
<comment type="similarity">
    <text evidence="2 15">Belongs to the TRAFAC class myosin-kinesin ATPase superfamily. Myosin family.</text>
</comment>
<evidence type="ECO:0000256" key="7">
    <source>
        <dbReference type="ARBA" id="ARBA00022741"/>
    </source>
</evidence>
<evidence type="ECO:0000313" key="21">
    <source>
        <dbReference type="EMBL" id="KAK0149858.1"/>
    </source>
</evidence>
<dbReference type="FunFam" id="3.40.850.10:FF:000008">
    <property type="entry name" value="Putative unconventional myosin-IXa"/>
    <property type="match status" value="1"/>
</dbReference>
<dbReference type="PRINTS" id="PR00193">
    <property type="entry name" value="MYOSINHEAVY"/>
</dbReference>
<organism evidence="21 22">
    <name type="scientific">Merluccius polli</name>
    <name type="common">Benguela hake</name>
    <name type="synonym">Merluccius cadenati</name>
    <dbReference type="NCBI Taxonomy" id="89951"/>
    <lineage>
        <taxon>Eukaryota</taxon>
        <taxon>Metazoa</taxon>
        <taxon>Chordata</taxon>
        <taxon>Craniata</taxon>
        <taxon>Vertebrata</taxon>
        <taxon>Euteleostomi</taxon>
        <taxon>Actinopterygii</taxon>
        <taxon>Neopterygii</taxon>
        <taxon>Teleostei</taxon>
        <taxon>Neoteleostei</taxon>
        <taxon>Acanthomorphata</taxon>
        <taxon>Zeiogadaria</taxon>
        <taxon>Gadariae</taxon>
        <taxon>Gadiformes</taxon>
        <taxon>Gadoidei</taxon>
        <taxon>Merlucciidae</taxon>
        <taxon>Merluccius</taxon>
    </lineage>
</organism>
<dbReference type="SUPFAM" id="SSF48350">
    <property type="entry name" value="GTPase activation domain, GAP"/>
    <property type="match status" value="1"/>
</dbReference>
<dbReference type="GO" id="GO:0030027">
    <property type="term" value="C:lamellipodium"/>
    <property type="evidence" value="ECO:0007669"/>
    <property type="project" value="TreeGrafter"/>
</dbReference>
<dbReference type="PROSITE" id="PS50200">
    <property type="entry name" value="RA"/>
    <property type="match status" value="1"/>
</dbReference>
<feature type="region of interest" description="Disordered" evidence="16">
    <location>
        <begin position="1085"/>
        <end position="1559"/>
    </location>
</feature>
<dbReference type="GO" id="GO:0072673">
    <property type="term" value="P:lamellipodium morphogenesis"/>
    <property type="evidence" value="ECO:0007669"/>
    <property type="project" value="TreeGrafter"/>
</dbReference>
<dbReference type="GO" id="GO:0005524">
    <property type="term" value="F:ATP binding"/>
    <property type="evidence" value="ECO:0007669"/>
    <property type="project" value="UniProtKB-UniRule"/>
</dbReference>
<keyword evidence="12 15" id="KW-0518">Myosin</keyword>
<dbReference type="GO" id="GO:0005884">
    <property type="term" value="C:actin filament"/>
    <property type="evidence" value="ECO:0007669"/>
    <property type="project" value="TreeGrafter"/>
</dbReference>
<dbReference type="Pfam" id="PF00612">
    <property type="entry name" value="IQ"/>
    <property type="match status" value="3"/>
</dbReference>
<dbReference type="Gene3D" id="6.20.240.20">
    <property type="match status" value="1"/>
</dbReference>
<feature type="compositionally biased region" description="Low complexity" evidence="16">
    <location>
        <begin position="2175"/>
        <end position="2202"/>
    </location>
</feature>
<dbReference type="CDD" id="cd01385">
    <property type="entry name" value="MYSc_Myo9"/>
    <property type="match status" value="1"/>
</dbReference>
<keyword evidence="3" id="KW-0343">GTPase activation</keyword>
<evidence type="ECO:0000256" key="3">
    <source>
        <dbReference type="ARBA" id="ARBA00022468"/>
    </source>
</evidence>
<dbReference type="SUPFAM" id="SSF57889">
    <property type="entry name" value="Cysteine-rich domain"/>
    <property type="match status" value="1"/>
</dbReference>
<evidence type="ECO:0000256" key="13">
    <source>
        <dbReference type="ARBA" id="ARBA00023175"/>
    </source>
</evidence>
<feature type="compositionally biased region" description="Acidic residues" evidence="16">
    <location>
        <begin position="1198"/>
        <end position="1212"/>
    </location>
</feature>
<dbReference type="SMART" id="SM00324">
    <property type="entry name" value="RhoGAP"/>
    <property type="match status" value="1"/>
</dbReference>
<dbReference type="PANTHER" id="PTHR46184">
    <property type="entry name" value="UNCONVENTIONAL MYOSIN-IXB-LIKE PROTEIN"/>
    <property type="match status" value="1"/>
</dbReference>
<comment type="caution">
    <text evidence="21">The sequence shown here is derived from an EMBL/GenBank/DDBJ whole genome shotgun (WGS) entry which is preliminary data.</text>
</comment>
<dbReference type="GO" id="GO:0005096">
    <property type="term" value="F:GTPase activator activity"/>
    <property type="evidence" value="ECO:0007669"/>
    <property type="project" value="UniProtKB-KW"/>
</dbReference>
<keyword evidence="5" id="KW-0479">Metal-binding</keyword>
<dbReference type="Gene3D" id="1.20.5.190">
    <property type="match status" value="2"/>
</dbReference>
<evidence type="ECO:0000259" key="18">
    <source>
        <dbReference type="PROSITE" id="PS50200"/>
    </source>
</evidence>
<dbReference type="FunFam" id="3.40.850.10:FF:000013">
    <property type="entry name" value="unconventional myosin-IXa isoform X1"/>
    <property type="match status" value="1"/>
</dbReference>
<reference evidence="21" key="1">
    <citation type="journal article" date="2023" name="Front. Mar. Sci.">
        <title>A new Merluccius polli reference genome to investigate the effects of global change in West African waters.</title>
        <authorList>
            <person name="Mateo J.L."/>
            <person name="Blanco-Fernandez C."/>
            <person name="Garcia-Vazquez E."/>
            <person name="Machado-Schiaffino G."/>
        </authorList>
    </citation>
    <scope>NUCLEOTIDE SEQUENCE</scope>
    <source>
        <strain evidence="21">C29</strain>
        <tissue evidence="21">Fin</tissue>
    </source>
</reference>
<dbReference type="InterPro" id="IPR001609">
    <property type="entry name" value="Myosin_head_motor_dom-like"/>
</dbReference>